<accession>A0A2L0EZU4</accession>
<reference evidence="9 10" key="1">
    <citation type="submission" date="2015-09" db="EMBL/GenBank/DDBJ databases">
        <title>Sorangium comparison.</title>
        <authorList>
            <person name="Zaburannyi N."/>
            <person name="Bunk B."/>
            <person name="Overmann J."/>
            <person name="Mueller R."/>
        </authorList>
    </citation>
    <scope>NUCLEOTIDE SEQUENCE [LARGE SCALE GENOMIC DNA]</scope>
    <source>
        <strain evidence="9 10">So ce26</strain>
    </source>
</reference>
<dbReference type="InterPro" id="IPR007353">
    <property type="entry name" value="DUF421"/>
</dbReference>
<name>A0A2L0EZU4_SORCE</name>
<sequence>METVARVACVYVFLAIAFRVLGKRELSSLSPFELVTLMLIPEIVSQALVREASLANALAGVSTLLVLVFLTSMLTHLVPRASRIIDGTPTVLVAKGRLLEKACNRERIQPEEILSEMHKSGLEQLSQVRWAILEADGDLTIIPEQGAGLPVTRTRDRDAGV</sequence>
<comment type="similarity">
    <text evidence="2">Belongs to the UPF0702 family.</text>
</comment>
<evidence type="ECO:0000256" key="6">
    <source>
        <dbReference type="ARBA" id="ARBA00023136"/>
    </source>
</evidence>
<dbReference type="PANTHER" id="PTHR34582">
    <property type="entry name" value="UPF0702 TRANSMEMBRANE PROTEIN YCAP"/>
    <property type="match status" value="1"/>
</dbReference>
<keyword evidence="4 7" id="KW-0812">Transmembrane</keyword>
<evidence type="ECO:0000259" key="8">
    <source>
        <dbReference type="Pfam" id="PF04239"/>
    </source>
</evidence>
<evidence type="ECO:0000256" key="3">
    <source>
        <dbReference type="ARBA" id="ARBA00022475"/>
    </source>
</evidence>
<dbReference type="AlphaFoldDB" id="A0A2L0EZU4"/>
<evidence type="ECO:0000256" key="2">
    <source>
        <dbReference type="ARBA" id="ARBA00006448"/>
    </source>
</evidence>
<dbReference type="OrthoDB" id="9793799at2"/>
<keyword evidence="5 7" id="KW-1133">Transmembrane helix</keyword>
<feature type="transmembrane region" description="Helical" evidence="7">
    <location>
        <begin position="54"/>
        <end position="74"/>
    </location>
</feature>
<gene>
    <name evidence="9" type="ORF">SOCE26_063070</name>
</gene>
<dbReference type="Gene3D" id="3.30.240.20">
    <property type="entry name" value="bsu07140 like domains"/>
    <property type="match status" value="1"/>
</dbReference>
<proteinExistence type="inferred from homology"/>
<evidence type="ECO:0000313" key="10">
    <source>
        <dbReference type="Proteomes" id="UP000238348"/>
    </source>
</evidence>
<evidence type="ECO:0000256" key="5">
    <source>
        <dbReference type="ARBA" id="ARBA00022989"/>
    </source>
</evidence>
<dbReference type="EMBL" id="CP012673">
    <property type="protein sequence ID" value="AUX44838.1"/>
    <property type="molecule type" value="Genomic_DNA"/>
</dbReference>
<dbReference type="GO" id="GO:0005886">
    <property type="term" value="C:plasma membrane"/>
    <property type="evidence" value="ECO:0007669"/>
    <property type="project" value="UniProtKB-SubCell"/>
</dbReference>
<evidence type="ECO:0000256" key="1">
    <source>
        <dbReference type="ARBA" id="ARBA00004651"/>
    </source>
</evidence>
<feature type="domain" description="YetF C-terminal" evidence="8">
    <location>
        <begin position="80"/>
        <end position="146"/>
    </location>
</feature>
<dbReference type="InterPro" id="IPR023090">
    <property type="entry name" value="UPF0702_alpha/beta_dom_sf"/>
</dbReference>
<keyword evidence="6 7" id="KW-0472">Membrane</keyword>
<dbReference type="Pfam" id="PF04239">
    <property type="entry name" value="DUF421"/>
    <property type="match status" value="1"/>
</dbReference>
<dbReference type="Proteomes" id="UP000238348">
    <property type="component" value="Chromosome"/>
</dbReference>
<protein>
    <recommendedName>
        <fullName evidence="8">YetF C-terminal domain-containing protein</fullName>
    </recommendedName>
</protein>
<evidence type="ECO:0000256" key="4">
    <source>
        <dbReference type="ARBA" id="ARBA00022692"/>
    </source>
</evidence>
<evidence type="ECO:0000256" key="7">
    <source>
        <dbReference type="SAM" id="Phobius"/>
    </source>
</evidence>
<keyword evidence="3" id="KW-1003">Cell membrane</keyword>
<evidence type="ECO:0000313" key="9">
    <source>
        <dbReference type="EMBL" id="AUX44838.1"/>
    </source>
</evidence>
<comment type="subcellular location">
    <subcellularLocation>
        <location evidence="1">Cell membrane</location>
        <topology evidence="1">Multi-pass membrane protein</topology>
    </subcellularLocation>
</comment>
<dbReference type="PANTHER" id="PTHR34582:SF6">
    <property type="entry name" value="UPF0702 TRANSMEMBRANE PROTEIN YCAP"/>
    <property type="match status" value="1"/>
</dbReference>
<dbReference type="RefSeq" id="WP_104983305.1">
    <property type="nucleotide sequence ID" value="NZ_CP012673.1"/>
</dbReference>
<organism evidence="9 10">
    <name type="scientific">Sorangium cellulosum</name>
    <name type="common">Polyangium cellulosum</name>
    <dbReference type="NCBI Taxonomy" id="56"/>
    <lineage>
        <taxon>Bacteria</taxon>
        <taxon>Pseudomonadati</taxon>
        <taxon>Myxococcota</taxon>
        <taxon>Polyangia</taxon>
        <taxon>Polyangiales</taxon>
        <taxon>Polyangiaceae</taxon>
        <taxon>Sorangium</taxon>
    </lineage>
</organism>